<dbReference type="Gene3D" id="1.10.10.10">
    <property type="entry name" value="Winged helix-like DNA-binding domain superfamily/Winged helix DNA-binding domain"/>
    <property type="match status" value="1"/>
</dbReference>
<dbReference type="PANTHER" id="PTHR33204">
    <property type="entry name" value="TRANSCRIPTIONAL REGULATOR, MARR FAMILY"/>
    <property type="match status" value="1"/>
</dbReference>
<keyword evidence="3" id="KW-0804">Transcription</keyword>
<evidence type="ECO:0000313" key="6">
    <source>
        <dbReference type="Proteomes" id="UP000664369"/>
    </source>
</evidence>
<gene>
    <name evidence="5" type="ORF">J4E00_18680</name>
</gene>
<name>A0ABS3QJZ8_9BACT</name>
<dbReference type="Pfam" id="PF01638">
    <property type="entry name" value="HxlR"/>
    <property type="match status" value="1"/>
</dbReference>
<dbReference type="SUPFAM" id="SSF46785">
    <property type="entry name" value="Winged helix' DNA-binding domain"/>
    <property type="match status" value="1"/>
</dbReference>
<keyword evidence="2" id="KW-0238">DNA-binding</keyword>
<evidence type="ECO:0000256" key="2">
    <source>
        <dbReference type="ARBA" id="ARBA00023125"/>
    </source>
</evidence>
<dbReference type="Proteomes" id="UP000664369">
    <property type="component" value="Unassembled WGS sequence"/>
</dbReference>
<dbReference type="InterPro" id="IPR036390">
    <property type="entry name" value="WH_DNA-bd_sf"/>
</dbReference>
<dbReference type="PROSITE" id="PS51118">
    <property type="entry name" value="HTH_HXLR"/>
    <property type="match status" value="1"/>
</dbReference>
<accession>A0ABS3QJZ8</accession>
<reference evidence="5 6" key="1">
    <citation type="submission" date="2021-03" db="EMBL/GenBank/DDBJ databases">
        <authorList>
            <person name="Kim M.K."/>
        </authorList>
    </citation>
    <scope>NUCLEOTIDE SEQUENCE [LARGE SCALE GENOMIC DNA]</scope>
    <source>
        <strain evidence="5 6">BT442</strain>
    </source>
</reference>
<organism evidence="5 6">
    <name type="scientific">Hymenobacter negativus</name>
    <dbReference type="NCBI Taxonomy" id="2795026"/>
    <lineage>
        <taxon>Bacteria</taxon>
        <taxon>Pseudomonadati</taxon>
        <taxon>Bacteroidota</taxon>
        <taxon>Cytophagia</taxon>
        <taxon>Cytophagales</taxon>
        <taxon>Hymenobacteraceae</taxon>
        <taxon>Hymenobacter</taxon>
    </lineage>
</organism>
<evidence type="ECO:0000256" key="1">
    <source>
        <dbReference type="ARBA" id="ARBA00023015"/>
    </source>
</evidence>
<evidence type="ECO:0000259" key="4">
    <source>
        <dbReference type="PROSITE" id="PS51118"/>
    </source>
</evidence>
<evidence type="ECO:0000256" key="3">
    <source>
        <dbReference type="ARBA" id="ARBA00023163"/>
    </source>
</evidence>
<dbReference type="InterPro" id="IPR002577">
    <property type="entry name" value="HTH_HxlR"/>
</dbReference>
<keyword evidence="1" id="KW-0805">Transcription regulation</keyword>
<feature type="domain" description="HTH hxlR-type" evidence="4">
    <location>
        <begin position="13"/>
        <end position="115"/>
    </location>
</feature>
<protein>
    <submittedName>
        <fullName evidence="5">Helix-turn-helix transcriptional regulator</fullName>
    </submittedName>
</protein>
<keyword evidence="6" id="KW-1185">Reference proteome</keyword>
<dbReference type="InterPro" id="IPR036388">
    <property type="entry name" value="WH-like_DNA-bd_sf"/>
</dbReference>
<dbReference type="PANTHER" id="PTHR33204:SF29">
    <property type="entry name" value="TRANSCRIPTIONAL REGULATOR"/>
    <property type="match status" value="1"/>
</dbReference>
<sequence>MIPPDIDLTNSACRSAHQSVRDTLDVVGGKWKLVILTVLRERKYRFKELSRALNISPSILSKELQEMEMDRLVKRTVYNTSPQTVEYEATEYSKTLGEVLQAMRRWGEMHHETIVGKKRVAVHQQALAGDAPLHYQQK</sequence>
<evidence type="ECO:0000313" key="5">
    <source>
        <dbReference type="EMBL" id="MBO2011094.1"/>
    </source>
</evidence>
<dbReference type="EMBL" id="JAGETZ010000009">
    <property type="protein sequence ID" value="MBO2011094.1"/>
    <property type="molecule type" value="Genomic_DNA"/>
</dbReference>
<dbReference type="RefSeq" id="WP_208176784.1">
    <property type="nucleotide sequence ID" value="NZ_JAGETZ010000009.1"/>
</dbReference>
<dbReference type="InterPro" id="IPR011991">
    <property type="entry name" value="ArsR-like_HTH"/>
</dbReference>
<proteinExistence type="predicted"/>
<comment type="caution">
    <text evidence="5">The sequence shown here is derived from an EMBL/GenBank/DDBJ whole genome shotgun (WGS) entry which is preliminary data.</text>
</comment>
<dbReference type="CDD" id="cd00090">
    <property type="entry name" value="HTH_ARSR"/>
    <property type="match status" value="1"/>
</dbReference>